<keyword evidence="1" id="KW-0472">Membrane</keyword>
<gene>
    <name evidence="2" type="ORF">H8S62_02390</name>
</gene>
<reference evidence="2" key="1">
    <citation type="submission" date="2020-08" db="EMBL/GenBank/DDBJ databases">
        <title>Genome public.</title>
        <authorList>
            <person name="Liu C."/>
            <person name="Sun Q."/>
        </authorList>
    </citation>
    <scope>NUCLEOTIDE SEQUENCE</scope>
    <source>
        <strain evidence="2">NSJ-52</strain>
    </source>
</reference>
<protein>
    <submittedName>
        <fullName evidence="2">TIGR04086 family membrane protein</fullName>
    </submittedName>
</protein>
<comment type="caution">
    <text evidence="2">The sequence shown here is derived from an EMBL/GenBank/DDBJ whole genome shotgun (WGS) entry which is preliminary data.</text>
</comment>
<accession>A0A8J6MB78</accession>
<feature type="transmembrane region" description="Helical" evidence="1">
    <location>
        <begin position="12"/>
        <end position="38"/>
    </location>
</feature>
<keyword evidence="1" id="KW-0812">Transmembrane</keyword>
<dbReference type="NCBIfam" id="TIGR04086">
    <property type="entry name" value="TIGR04086_membr"/>
    <property type="match status" value="1"/>
</dbReference>
<dbReference type="RefSeq" id="WP_155146434.1">
    <property type="nucleotide sequence ID" value="NZ_JACOPQ010000002.1"/>
</dbReference>
<name>A0A8J6MB78_9FIRM</name>
<feature type="transmembrane region" description="Helical" evidence="1">
    <location>
        <begin position="78"/>
        <end position="99"/>
    </location>
</feature>
<dbReference type="InterPro" id="IPR023804">
    <property type="entry name" value="DUF3792_TM"/>
</dbReference>
<feature type="transmembrane region" description="Helical" evidence="1">
    <location>
        <begin position="50"/>
        <end position="71"/>
    </location>
</feature>
<evidence type="ECO:0000313" key="2">
    <source>
        <dbReference type="EMBL" id="MBC5735861.1"/>
    </source>
</evidence>
<dbReference type="AlphaFoldDB" id="A0A8J6MB78"/>
<dbReference type="EMBL" id="JACOPQ010000002">
    <property type="protein sequence ID" value="MBC5735861.1"/>
    <property type="molecule type" value="Genomic_DNA"/>
</dbReference>
<dbReference type="Proteomes" id="UP000607645">
    <property type="component" value="Unassembled WGS sequence"/>
</dbReference>
<feature type="transmembrane region" description="Helical" evidence="1">
    <location>
        <begin position="111"/>
        <end position="129"/>
    </location>
</feature>
<evidence type="ECO:0000313" key="3">
    <source>
        <dbReference type="Proteomes" id="UP000607645"/>
    </source>
</evidence>
<keyword evidence="1" id="KW-1133">Transmembrane helix</keyword>
<evidence type="ECO:0000256" key="1">
    <source>
        <dbReference type="SAM" id="Phobius"/>
    </source>
</evidence>
<proteinExistence type="predicted"/>
<keyword evidence="3" id="KW-1185">Reference proteome</keyword>
<dbReference type="Pfam" id="PF12670">
    <property type="entry name" value="DUF3792"/>
    <property type="match status" value="1"/>
</dbReference>
<organism evidence="2 3">
    <name type="scientific">Lawsonibacter faecis</name>
    <dbReference type="NCBI Taxonomy" id="2763052"/>
    <lineage>
        <taxon>Bacteria</taxon>
        <taxon>Bacillati</taxon>
        <taxon>Bacillota</taxon>
        <taxon>Clostridia</taxon>
        <taxon>Eubacteriales</taxon>
        <taxon>Oscillospiraceae</taxon>
        <taxon>Lawsonibacter</taxon>
    </lineage>
</organism>
<sequence>MRKNEEDQGAKLVRYVLGVLLGGAVALFTCFLFLLAASVGISRGLLGEELMYQLTIVGCVLGGFIGGMTAVKRCGSRALIVGLLAGAVLFLFLLTVGILFYDTAAPEEGGLGLLCGALCGGAAAGILGGKPGKKKRASGGKRRGR</sequence>